<accession>A0A8X6FTV8</accession>
<feature type="region of interest" description="Disordered" evidence="1">
    <location>
        <begin position="24"/>
        <end position="57"/>
    </location>
</feature>
<gene>
    <name evidence="2" type="ORF">TNCT_695431</name>
</gene>
<name>A0A8X6FTV8_TRICU</name>
<feature type="compositionally biased region" description="Polar residues" evidence="1">
    <location>
        <begin position="48"/>
        <end position="57"/>
    </location>
</feature>
<protein>
    <submittedName>
        <fullName evidence="2">Uncharacterized protein</fullName>
    </submittedName>
</protein>
<dbReference type="EMBL" id="BMAO01010425">
    <property type="protein sequence ID" value="GFQ67108.1"/>
    <property type="molecule type" value="Genomic_DNA"/>
</dbReference>
<evidence type="ECO:0000313" key="3">
    <source>
        <dbReference type="Proteomes" id="UP000887116"/>
    </source>
</evidence>
<dbReference type="AlphaFoldDB" id="A0A8X6FTV8"/>
<organism evidence="2 3">
    <name type="scientific">Trichonephila clavata</name>
    <name type="common">Joro spider</name>
    <name type="synonym">Nephila clavata</name>
    <dbReference type="NCBI Taxonomy" id="2740835"/>
    <lineage>
        <taxon>Eukaryota</taxon>
        <taxon>Metazoa</taxon>
        <taxon>Ecdysozoa</taxon>
        <taxon>Arthropoda</taxon>
        <taxon>Chelicerata</taxon>
        <taxon>Arachnida</taxon>
        <taxon>Araneae</taxon>
        <taxon>Araneomorphae</taxon>
        <taxon>Entelegynae</taxon>
        <taxon>Araneoidea</taxon>
        <taxon>Nephilidae</taxon>
        <taxon>Trichonephila</taxon>
    </lineage>
</organism>
<dbReference type="Proteomes" id="UP000887116">
    <property type="component" value="Unassembled WGS sequence"/>
</dbReference>
<evidence type="ECO:0000313" key="2">
    <source>
        <dbReference type="EMBL" id="GFQ67108.1"/>
    </source>
</evidence>
<reference evidence="2" key="1">
    <citation type="submission" date="2020-07" db="EMBL/GenBank/DDBJ databases">
        <title>Multicomponent nature underlies the extraordinary mechanical properties of spider dragline silk.</title>
        <authorList>
            <person name="Kono N."/>
            <person name="Nakamura H."/>
            <person name="Mori M."/>
            <person name="Yoshida Y."/>
            <person name="Ohtoshi R."/>
            <person name="Malay A.D."/>
            <person name="Moran D.A.P."/>
            <person name="Tomita M."/>
            <person name="Numata K."/>
            <person name="Arakawa K."/>
        </authorList>
    </citation>
    <scope>NUCLEOTIDE SEQUENCE</scope>
</reference>
<evidence type="ECO:0000256" key="1">
    <source>
        <dbReference type="SAM" id="MobiDB-lite"/>
    </source>
</evidence>
<keyword evidence="3" id="KW-1185">Reference proteome</keyword>
<comment type="caution">
    <text evidence="2">The sequence shown here is derived from an EMBL/GenBank/DDBJ whole genome shotgun (WGS) entry which is preliminary data.</text>
</comment>
<proteinExistence type="predicted"/>
<sequence>MLYNALDSDESSRNSFRIIEASPVVRKNETPQPPRNYGNIGIKKGDSPNDSEPTLYKSRSQTVGDYPIFNEYIMTISSTMAYPVFHTIHLIRKATHTLCPFMD</sequence>